<dbReference type="GO" id="GO:0006457">
    <property type="term" value="P:protein folding"/>
    <property type="evidence" value="ECO:0007669"/>
    <property type="project" value="InterPro"/>
</dbReference>
<accession>A0A177WQJ3</accession>
<dbReference type="FunFam" id="1.10.287.370:FF:000002">
    <property type="entry name" value="Prefoldin subunit 2"/>
    <property type="match status" value="1"/>
</dbReference>
<evidence type="ECO:0000313" key="5">
    <source>
        <dbReference type="Proteomes" id="UP000077115"/>
    </source>
</evidence>
<feature type="coiled-coil region" evidence="3">
    <location>
        <begin position="24"/>
        <end position="51"/>
    </location>
</feature>
<dbReference type="EMBL" id="DS022307">
    <property type="protein sequence ID" value="OAJ42397.1"/>
    <property type="molecule type" value="Genomic_DNA"/>
</dbReference>
<dbReference type="GO" id="GO:0051082">
    <property type="term" value="F:unfolded protein binding"/>
    <property type="evidence" value="ECO:0007669"/>
    <property type="project" value="InterPro"/>
</dbReference>
<evidence type="ECO:0000256" key="3">
    <source>
        <dbReference type="SAM" id="Coils"/>
    </source>
</evidence>
<dbReference type="eggNOG" id="KOG4098">
    <property type="taxonomic scope" value="Eukaryota"/>
</dbReference>
<dbReference type="Gene3D" id="1.10.287.370">
    <property type="match status" value="1"/>
</dbReference>
<reference evidence="4 5" key="1">
    <citation type="submission" date="2006-10" db="EMBL/GenBank/DDBJ databases">
        <title>The Genome Sequence of Batrachochytrium dendrobatidis JEL423.</title>
        <authorList>
            <consortium name="The Broad Institute Genome Sequencing Platform"/>
            <person name="Birren B."/>
            <person name="Lander E."/>
            <person name="Galagan J."/>
            <person name="Cuomo C."/>
            <person name="Devon K."/>
            <person name="Jaffe D."/>
            <person name="Butler J."/>
            <person name="Alvarez P."/>
            <person name="Gnerre S."/>
            <person name="Grabherr M."/>
            <person name="Kleber M."/>
            <person name="Mauceli E."/>
            <person name="Brockman W."/>
            <person name="Young S."/>
            <person name="LaButti K."/>
            <person name="Sykes S."/>
            <person name="DeCaprio D."/>
            <person name="Crawford M."/>
            <person name="Koehrsen M."/>
            <person name="Engels R."/>
            <person name="Montgomery P."/>
            <person name="Pearson M."/>
            <person name="Howarth C."/>
            <person name="Larson L."/>
            <person name="White J."/>
            <person name="O'Leary S."/>
            <person name="Kodira C."/>
            <person name="Zeng Q."/>
            <person name="Yandava C."/>
            <person name="Alvarado L."/>
            <person name="Longcore J."/>
            <person name="James T."/>
        </authorList>
    </citation>
    <scope>NUCLEOTIDE SEQUENCE [LARGE SCALE GENOMIC DNA]</scope>
    <source>
        <strain evidence="4 5">JEL423</strain>
    </source>
</reference>
<dbReference type="InterPro" id="IPR002777">
    <property type="entry name" value="PFD_beta-like"/>
</dbReference>
<dbReference type="OrthoDB" id="29646at2759"/>
<proteinExistence type="inferred from homology"/>
<organism evidence="4 5">
    <name type="scientific">Batrachochytrium dendrobatidis (strain JEL423)</name>
    <dbReference type="NCBI Taxonomy" id="403673"/>
    <lineage>
        <taxon>Eukaryota</taxon>
        <taxon>Fungi</taxon>
        <taxon>Fungi incertae sedis</taxon>
        <taxon>Chytridiomycota</taxon>
        <taxon>Chytridiomycota incertae sedis</taxon>
        <taxon>Chytridiomycetes</taxon>
        <taxon>Rhizophydiales</taxon>
        <taxon>Rhizophydiales incertae sedis</taxon>
        <taxon>Batrachochytrium</taxon>
    </lineage>
</organism>
<dbReference type="SUPFAM" id="SSF46579">
    <property type="entry name" value="Prefoldin"/>
    <property type="match status" value="1"/>
</dbReference>
<reference evidence="4 5" key="2">
    <citation type="submission" date="2016-05" db="EMBL/GenBank/DDBJ databases">
        <title>Lineage-specific infection strategies underlie the spectrum of fungal disease in amphibians.</title>
        <authorList>
            <person name="Cuomo C.A."/>
            <person name="Farrer R.A."/>
            <person name="James T."/>
            <person name="Longcore J."/>
            <person name="Birren B."/>
        </authorList>
    </citation>
    <scope>NUCLEOTIDE SEQUENCE [LARGE SCALE GENOMIC DNA]</scope>
    <source>
        <strain evidence="4 5">JEL423</strain>
    </source>
</reference>
<dbReference type="AlphaFoldDB" id="A0A177WQJ3"/>
<dbReference type="PANTHER" id="PTHR13303">
    <property type="entry name" value="PREFOLDIN SUBUNIT 2"/>
    <property type="match status" value="1"/>
</dbReference>
<dbReference type="GO" id="GO:0016272">
    <property type="term" value="C:prefoldin complex"/>
    <property type="evidence" value="ECO:0007669"/>
    <property type="project" value="InterPro"/>
</dbReference>
<dbReference type="Pfam" id="PF01920">
    <property type="entry name" value="Prefoldin_2"/>
    <property type="match status" value="1"/>
</dbReference>
<protein>
    <recommendedName>
        <fullName evidence="6">Prefoldin subunit 2</fullName>
    </recommendedName>
</protein>
<dbReference type="VEuPathDB" id="FungiDB:BDEG_25847"/>
<comment type="similarity">
    <text evidence="1">Belongs to the prefoldin subunit beta family.</text>
</comment>
<dbReference type="InterPro" id="IPR009053">
    <property type="entry name" value="Prefoldin"/>
</dbReference>
<name>A0A177WQJ3_BATDL</name>
<gene>
    <name evidence="4" type="ORF">BDEG_25847</name>
</gene>
<sequence>MSTEVVSGANVTPKLSNQETISQFNTMKQELQAIAQKIGELELERDEYQLVIETISPLNGDRKCFRLIGGVLVERTVQDVLPAVKQNMDGIMTLIKQLATSYKKREEEAEAFKQKYNIKIKA</sequence>
<keyword evidence="3" id="KW-0175">Coiled coil</keyword>
<evidence type="ECO:0000256" key="2">
    <source>
        <dbReference type="ARBA" id="ARBA00023186"/>
    </source>
</evidence>
<evidence type="ECO:0000256" key="1">
    <source>
        <dbReference type="ARBA" id="ARBA00008045"/>
    </source>
</evidence>
<dbReference type="CDD" id="cd23163">
    <property type="entry name" value="Prefoldin_2"/>
    <property type="match status" value="1"/>
</dbReference>
<dbReference type="STRING" id="403673.A0A177WQJ3"/>
<evidence type="ECO:0000313" key="4">
    <source>
        <dbReference type="EMBL" id="OAJ42397.1"/>
    </source>
</evidence>
<dbReference type="InterPro" id="IPR027235">
    <property type="entry name" value="PFD2"/>
</dbReference>
<dbReference type="Proteomes" id="UP000077115">
    <property type="component" value="Unassembled WGS sequence"/>
</dbReference>
<keyword evidence="2" id="KW-0143">Chaperone</keyword>
<evidence type="ECO:0008006" key="6">
    <source>
        <dbReference type="Google" id="ProtNLM"/>
    </source>
</evidence>